<reference evidence="2" key="1">
    <citation type="submission" date="2022-05" db="EMBL/GenBank/DDBJ databases">
        <title>Schlegelella sp. nov., isolated from mangrove soil.</title>
        <authorList>
            <person name="Liu Y."/>
            <person name="Ge X."/>
            <person name="Liu W."/>
        </authorList>
    </citation>
    <scope>NUCLEOTIDE SEQUENCE</scope>
    <source>
        <strain evidence="2">S2-27</strain>
    </source>
</reference>
<evidence type="ECO:0000256" key="1">
    <source>
        <dbReference type="SAM" id="Phobius"/>
    </source>
</evidence>
<evidence type="ECO:0000313" key="2">
    <source>
        <dbReference type="EMBL" id="MCM5682744.1"/>
    </source>
</evidence>
<keyword evidence="3" id="KW-1185">Reference proteome</keyword>
<feature type="transmembrane region" description="Helical" evidence="1">
    <location>
        <begin position="82"/>
        <end position="104"/>
    </location>
</feature>
<protein>
    <submittedName>
        <fullName evidence="2">Uncharacterized protein</fullName>
    </submittedName>
</protein>
<keyword evidence="1" id="KW-1133">Transmembrane helix</keyword>
<comment type="caution">
    <text evidence="2">The sequence shown here is derived from an EMBL/GenBank/DDBJ whole genome shotgun (WGS) entry which is preliminary data.</text>
</comment>
<feature type="transmembrane region" description="Helical" evidence="1">
    <location>
        <begin position="52"/>
        <end position="70"/>
    </location>
</feature>
<accession>A0ABT0YWL2</accession>
<proteinExistence type="predicted"/>
<dbReference type="Proteomes" id="UP001165541">
    <property type="component" value="Unassembled WGS sequence"/>
</dbReference>
<name>A0ABT0YWL2_9BURK</name>
<keyword evidence="1" id="KW-0472">Membrane</keyword>
<dbReference type="RefSeq" id="WP_251781286.1">
    <property type="nucleotide sequence ID" value="NZ_JAMKFE010000022.1"/>
</dbReference>
<feature type="transmembrane region" description="Helical" evidence="1">
    <location>
        <begin position="12"/>
        <end position="32"/>
    </location>
</feature>
<organism evidence="2 3">
    <name type="scientific">Caldimonas mangrovi</name>
    <dbReference type="NCBI Taxonomy" id="2944811"/>
    <lineage>
        <taxon>Bacteria</taxon>
        <taxon>Pseudomonadati</taxon>
        <taxon>Pseudomonadota</taxon>
        <taxon>Betaproteobacteria</taxon>
        <taxon>Burkholderiales</taxon>
        <taxon>Sphaerotilaceae</taxon>
        <taxon>Caldimonas</taxon>
    </lineage>
</organism>
<dbReference type="EMBL" id="JAMKFE010000022">
    <property type="protein sequence ID" value="MCM5682744.1"/>
    <property type="molecule type" value="Genomic_DNA"/>
</dbReference>
<sequence>MQEKSPAPRQPNYGALAANVLLVSFLAWHLAFEAVPEAILAFNTSLSLGGRTLALAVMVPYVLVVGYLAVNPRKRMMEWKTAPAVIASIVGYIACVIAMGLYMVSLSMPD</sequence>
<gene>
    <name evidence="2" type="ORF">M8A51_24700</name>
</gene>
<keyword evidence="1" id="KW-0812">Transmembrane</keyword>
<evidence type="ECO:0000313" key="3">
    <source>
        <dbReference type="Proteomes" id="UP001165541"/>
    </source>
</evidence>